<feature type="region of interest" description="Disordered" evidence="1">
    <location>
        <begin position="321"/>
        <end position="346"/>
    </location>
</feature>
<dbReference type="Proteomes" id="UP000182334">
    <property type="component" value="Chromosome II"/>
</dbReference>
<dbReference type="STRING" id="45354.A0A1L0BCN6"/>
<dbReference type="AlphaFoldDB" id="A0A1L0BCN6"/>
<evidence type="ECO:0000313" key="3">
    <source>
        <dbReference type="Proteomes" id="UP000182334"/>
    </source>
</evidence>
<dbReference type="OrthoDB" id="4026708at2759"/>
<accession>A0A1L0BCN6</accession>
<keyword evidence="3" id="KW-1185">Reference proteome</keyword>
<gene>
    <name evidence="2" type="ORF">SAMEA4029010_CIC11G00000003691</name>
</gene>
<feature type="region of interest" description="Disordered" evidence="1">
    <location>
        <begin position="103"/>
        <end position="155"/>
    </location>
</feature>
<evidence type="ECO:0000256" key="1">
    <source>
        <dbReference type="SAM" id="MobiDB-lite"/>
    </source>
</evidence>
<reference evidence="2 3" key="1">
    <citation type="submission" date="2016-10" db="EMBL/GenBank/DDBJ databases">
        <authorList>
            <person name="de Groot N.N."/>
        </authorList>
    </citation>
    <scope>NUCLEOTIDE SEQUENCE [LARGE SCALE GENOMIC DNA]</scope>
    <source>
        <strain evidence="2 3">CBS 141442</strain>
    </source>
</reference>
<dbReference type="EMBL" id="LT635757">
    <property type="protein sequence ID" value="SGZ48816.1"/>
    <property type="molecule type" value="Genomic_DNA"/>
</dbReference>
<feature type="region of interest" description="Disordered" evidence="1">
    <location>
        <begin position="17"/>
        <end position="87"/>
    </location>
</feature>
<feature type="compositionally biased region" description="Low complexity" evidence="1">
    <location>
        <begin position="20"/>
        <end position="51"/>
    </location>
</feature>
<evidence type="ECO:0000313" key="2">
    <source>
        <dbReference type="EMBL" id="SGZ48816.1"/>
    </source>
</evidence>
<feature type="compositionally biased region" description="Basic and acidic residues" evidence="1">
    <location>
        <begin position="131"/>
        <end position="141"/>
    </location>
</feature>
<feature type="compositionally biased region" description="Polar residues" evidence="1">
    <location>
        <begin position="68"/>
        <end position="87"/>
    </location>
</feature>
<feature type="compositionally biased region" description="Polar residues" evidence="1">
    <location>
        <begin position="329"/>
        <end position="346"/>
    </location>
</feature>
<sequence>MNVLMSDTLMWTLTNLGHPSQPNVSSGSIISSSSNPSNSHLSQDSSLPSMSEPVKRKRGRPPKKLAQQFPTMTLQFSTSTDSSSPTAELNSNLMVRMGEPDSFTPLMKVSPTIHHKKRRRKSSVSTVDNDLPEKRREKDSEMLTPMSTSSVTSSYSRSGFLVNATALDNISMITGSGNIPHQPYNTPPHLLIKPTFPHVAGLMNGFGDSGRAIGDPRGVNLSTRTDLRSIQSAGVTDLALASSNSEEPAQNSANVAANAVELGVKANLGNLDNLQNRGNSEKMEKLGNLGNLKNPRTFRNIKKPSTDVSQGLHDLHALNKINSKRHSRSQNSDPFDANNSQVPQETGPSVAANALLVSFIDDGSFSFQLIVDDLGRATLSNRPESAVASPQDIDPVEMEPIAEEPLELEPPPKLTHAHTALGIETLKPVQSSAPSTANSWRYESKPLTDSKWDRQNSATVMDDGTEKYVVPQTPKGRDDFYVGYTPKYDNSDSLAYNLTPQFNSMMYSMMSINSPQQKKLTYQQPFLSSEALNAHFGRTNGALASSIDTELLGNRRNVCEPTVQSELSSPDEGDARAALKKVFRLKRDI</sequence>
<proteinExistence type="predicted"/>
<feature type="compositionally biased region" description="Basic residues" evidence="1">
    <location>
        <begin position="113"/>
        <end position="122"/>
    </location>
</feature>
<protein>
    <submittedName>
        <fullName evidence="2">CIC11C00000003691</fullName>
    </submittedName>
</protein>
<organism evidence="2 3">
    <name type="scientific">Sungouiella intermedia</name>
    <dbReference type="NCBI Taxonomy" id="45354"/>
    <lineage>
        <taxon>Eukaryota</taxon>
        <taxon>Fungi</taxon>
        <taxon>Dikarya</taxon>
        <taxon>Ascomycota</taxon>
        <taxon>Saccharomycotina</taxon>
        <taxon>Pichiomycetes</taxon>
        <taxon>Metschnikowiaceae</taxon>
        <taxon>Sungouiella</taxon>
    </lineage>
</organism>
<name>A0A1L0BCN6_9ASCO</name>